<feature type="chain" id="PRO_5007174876" description="Cytochrome c domain-containing protein" evidence="8">
    <location>
        <begin position="23"/>
        <end position="133"/>
    </location>
</feature>
<dbReference type="PROSITE" id="PS51007">
    <property type="entry name" value="CYTC"/>
    <property type="match status" value="1"/>
</dbReference>
<dbReference type="GO" id="GO:0020037">
    <property type="term" value="F:heme binding"/>
    <property type="evidence" value="ECO:0007669"/>
    <property type="project" value="InterPro"/>
</dbReference>
<feature type="region of interest" description="Disordered" evidence="7">
    <location>
        <begin position="23"/>
        <end position="53"/>
    </location>
</feature>
<dbReference type="GO" id="GO:0046872">
    <property type="term" value="F:metal ion binding"/>
    <property type="evidence" value="ECO:0007669"/>
    <property type="project" value="UniProtKB-KW"/>
</dbReference>
<evidence type="ECO:0000256" key="2">
    <source>
        <dbReference type="ARBA" id="ARBA00022617"/>
    </source>
</evidence>
<evidence type="ECO:0000256" key="6">
    <source>
        <dbReference type="PROSITE-ProRule" id="PRU00433"/>
    </source>
</evidence>
<dbReference type="Proteomes" id="UP000058012">
    <property type="component" value="Unassembled WGS sequence"/>
</dbReference>
<gene>
    <name evidence="10" type="ORF">AQZ52_04360</name>
</gene>
<evidence type="ECO:0000256" key="7">
    <source>
        <dbReference type="SAM" id="MobiDB-lite"/>
    </source>
</evidence>
<dbReference type="InterPro" id="IPR036909">
    <property type="entry name" value="Cyt_c-like_dom_sf"/>
</dbReference>
<keyword evidence="5 6" id="KW-0408">Iron</keyword>
<accession>A0A124JVP0</accession>
<keyword evidence="4" id="KW-0249">Electron transport</keyword>
<feature type="signal peptide" evidence="8">
    <location>
        <begin position="1"/>
        <end position="22"/>
    </location>
</feature>
<dbReference type="AlphaFoldDB" id="A0A124JVP0"/>
<protein>
    <recommendedName>
        <fullName evidence="9">Cytochrome c domain-containing protein</fullName>
    </recommendedName>
</protein>
<dbReference type="Pfam" id="PF13442">
    <property type="entry name" value="Cytochrome_CBB3"/>
    <property type="match status" value="1"/>
</dbReference>
<sequence length="133" mass="14297">MSRVLWWTVPLALAGMVSGLSAAQGQSGPAANGEQKANAGANAQQDRSSRSPDEALFVEKCAMCHRRMGMGTVLLARRMNPALAPLEARTDLTVDYIKTVARQGMGNMPPVRRGELSDAQLERIAAYLAKSKQ</sequence>
<comment type="caution">
    <text evidence="10">The sequence shown here is derived from an EMBL/GenBank/DDBJ whole genome shotgun (WGS) entry which is preliminary data.</text>
</comment>
<keyword evidence="3 6" id="KW-0479">Metal-binding</keyword>
<evidence type="ECO:0000313" key="11">
    <source>
        <dbReference type="Proteomes" id="UP000058012"/>
    </source>
</evidence>
<dbReference type="PANTHER" id="PTHR37823:SF4">
    <property type="entry name" value="MENAQUINOL-CYTOCHROME C REDUCTASE CYTOCHROME B_C SUBUNIT"/>
    <property type="match status" value="1"/>
</dbReference>
<evidence type="ECO:0000256" key="4">
    <source>
        <dbReference type="ARBA" id="ARBA00022982"/>
    </source>
</evidence>
<dbReference type="InterPro" id="IPR051811">
    <property type="entry name" value="Cytochrome_c550/c551-like"/>
</dbReference>
<name>A0A124JVP0_9SPHN</name>
<dbReference type="EMBL" id="LLZS01000003">
    <property type="protein sequence ID" value="KUR72485.1"/>
    <property type="molecule type" value="Genomic_DNA"/>
</dbReference>
<reference evidence="10 11" key="1">
    <citation type="submission" date="2015-10" db="EMBL/GenBank/DDBJ databases">
        <title>Draft genome sequence of Novosphingobium fuchskuhlense DSM 25065 isolated from a surface water sample of the southwest basin of Lake Grosse Fuchskuhle.</title>
        <authorList>
            <person name="Ruckert C."/>
            <person name="Winkler A."/>
            <person name="Glaeser J."/>
            <person name="Grossart H.-P."/>
            <person name="Kalinowski J."/>
            <person name="Glaeser S."/>
        </authorList>
    </citation>
    <scope>NUCLEOTIDE SEQUENCE [LARGE SCALE GENOMIC DNA]</scope>
    <source>
        <strain evidence="10 11">FNE08-7</strain>
    </source>
</reference>
<dbReference type="PANTHER" id="PTHR37823">
    <property type="entry name" value="CYTOCHROME C-553-LIKE"/>
    <property type="match status" value="1"/>
</dbReference>
<keyword evidence="2 6" id="KW-0349">Heme</keyword>
<evidence type="ECO:0000313" key="10">
    <source>
        <dbReference type="EMBL" id="KUR72485.1"/>
    </source>
</evidence>
<dbReference type="STRING" id="1117702.AQZ52_04360"/>
<proteinExistence type="predicted"/>
<keyword evidence="11" id="KW-1185">Reference proteome</keyword>
<evidence type="ECO:0000256" key="3">
    <source>
        <dbReference type="ARBA" id="ARBA00022723"/>
    </source>
</evidence>
<dbReference type="GO" id="GO:0009055">
    <property type="term" value="F:electron transfer activity"/>
    <property type="evidence" value="ECO:0007669"/>
    <property type="project" value="InterPro"/>
</dbReference>
<dbReference type="RefSeq" id="WP_082697546.1">
    <property type="nucleotide sequence ID" value="NZ_KQ954244.1"/>
</dbReference>
<evidence type="ECO:0000256" key="8">
    <source>
        <dbReference type="SAM" id="SignalP"/>
    </source>
</evidence>
<dbReference type="InterPro" id="IPR009056">
    <property type="entry name" value="Cyt_c-like_dom"/>
</dbReference>
<keyword evidence="1" id="KW-0813">Transport</keyword>
<evidence type="ECO:0000256" key="1">
    <source>
        <dbReference type="ARBA" id="ARBA00022448"/>
    </source>
</evidence>
<organism evidence="10 11">
    <name type="scientific">Novosphingobium fuchskuhlense</name>
    <dbReference type="NCBI Taxonomy" id="1117702"/>
    <lineage>
        <taxon>Bacteria</taxon>
        <taxon>Pseudomonadati</taxon>
        <taxon>Pseudomonadota</taxon>
        <taxon>Alphaproteobacteria</taxon>
        <taxon>Sphingomonadales</taxon>
        <taxon>Sphingomonadaceae</taxon>
        <taxon>Novosphingobium</taxon>
    </lineage>
</organism>
<feature type="domain" description="Cytochrome c" evidence="9">
    <location>
        <begin position="48"/>
        <end position="132"/>
    </location>
</feature>
<dbReference type="SUPFAM" id="SSF46626">
    <property type="entry name" value="Cytochrome c"/>
    <property type="match status" value="1"/>
</dbReference>
<evidence type="ECO:0000259" key="9">
    <source>
        <dbReference type="PROSITE" id="PS51007"/>
    </source>
</evidence>
<keyword evidence="8" id="KW-0732">Signal</keyword>
<evidence type="ECO:0000256" key="5">
    <source>
        <dbReference type="ARBA" id="ARBA00023004"/>
    </source>
</evidence>
<dbReference type="Gene3D" id="1.10.760.10">
    <property type="entry name" value="Cytochrome c-like domain"/>
    <property type="match status" value="1"/>
</dbReference>